<dbReference type="Proteomes" id="UP000290174">
    <property type="component" value="Unassembled WGS sequence"/>
</dbReference>
<dbReference type="AlphaFoldDB" id="A0A4Q0QQX7"/>
<dbReference type="Gene3D" id="3.40.190.10">
    <property type="entry name" value="Periplasmic binding protein-like II"/>
    <property type="match status" value="1"/>
</dbReference>
<dbReference type="InterPro" id="IPR005064">
    <property type="entry name" value="BUG"/>
</dbReference>
<reference evidence="3 4" key="1">
    <citation type="submission" date="2018-11" db="EMBL/GenBank/DDBJ databases">
        <title>Bradyrhizobium sp. nov., isolated from effective nodules of peanut in China.</title>
        <authorList>
            <person name="Li Y."/>
        </authorList>
    </citation>
    <scope>NUCLEOTIDE SEQUENCE [LARGE SCALE GENOMIC DNA]</scope>
    <source>
        <strain evidence="3 4">CCBAU 51770</strain>
    </source>
</reference>
<evidence type="ECO:0000313" key="4">
    <source>
        <dbReference type="Proteomes" id="UP000290174"/>
    </source>
</evidence>
<evidence type="ECO:0000313" key="3">
    <source>
        <dbReference type="EMBL" id="RXG99401.1"/>
    </source>
</evidence>
<dbReference type="EMBL" id="RKMK01000008">
    <property type="protein sequence ID" value="RXG99401.1"/>
    <property type="molecule type" value="Genomic_DNA"/>
</dbReference>
<name>A0A4Q0QQX7_9BRAD</name>
<dbReference type="Pfam" id="PF03401">
    <property type="entry name" value="TctC"/>
    <property type="match status" value="1"/>
</dbReference>
<organism evidence="3 4">
    <name type="scientific">Bradyrhizobium zhanjiangense</name>
    <dbReference type="NCBI Taxonomy" id="1325107"/>
    <lineage>
        <taxon>Bacteria</taxon>
        <taxon>Pseudomonadati</taxon>
        <taxon>Pseudomonadota</taxon>
        <taxon>Alphaproteobacteria</taxon>
        <taxon>Hyphomicrobiales</taxon>
        <taxon>Nitrobacteraceae</taxon>
        <taxon>Bradyrhizobium</taxon>
    </lineage>
</organism>
<dbReference type="PANTHER" id="PTHR42928">
    <property type="entry name" value="TRICARBOXYLATE-BINDING PROTEIN"/>
    <property type="match status" value="1"/>
</dbReference>
<accession>A0A4Q0QQX7</accession>
<protein>
    <submittedName>
        <fullName evidence="3">Tripartite tricarboxylate transporter substrate binding protein</fullName>
    </submittedName>
</protein>
<evidence type="ECO:0000256" key="1">
    <source>
        <dbReference type="ARBA" id="ARBA00006987"/>
    </source>
</evidence>
<dbReference type="CDD" id="cd07012">
    <property type="entry name" value="PBP2_Bug_TTT"/>
    <property type="match status" value="1"/>
</dbReference>
<gene>
    <name evidence="3" type="ORF">EAS61_11975</name>
</gene>
<dbReference type="PANTHER" id="PTHR42928:SF5">
    <property type="entry name" value="BLR1237 PROTEIN"/>
    <property type="match status" value="1"/>
</dbReference>
<evidence type="ECO:0000256" key="2">
    <source>
        <dbReference type="SAM" id="SignalP"/>
    </source>
</evidence>
<comment type="caution">
    <text evidence="3">The sequence shown here is derived from an EMBL/GenBank/DDBJ whole genome shotgun (WGS) entry which is preliminary data.</text>
</comment>
<dbReference type="Gene3D" id="3.40.190.150">
    <property type="entry name" value="Bordetella uptake gene, domain 1"/>
    <property type="match status" value="1"/>
</dbReference>
<keyword evidence="2" id="KW-0732">Signal</keyword>
<comment type="similarity">
    <text evidence="1">Belongs to the UPF0065 (bug) family.</text>
</comment>
<proteinExistence type="inferred from homology"/>
<feature type="chain" id="PRO_5020871234" evidence="2">
    <location>
        <begin position="25"/>
        <end position="324"/>
    </location>
</feature>
<dbReference type="PIRSF" id="PIRSF017082">
    <property type="entry name" value="YflP"/>
    <property type="match status" value="1"/>
</dbReference>
<dbReference type="InterPro" id="IPR042100">
    <property type="entry name" value="Bug_dom1"/>
</dbReference>
<dbReference type="RefSeq" id="WP_128933738.1">
    <property type="nucleotide sequence ID" value="NZ_CP022221.1"/>
</dbReference>
<sequence length="324" mass="34214">MRVRDAIVLCLITVSIAASGWRQAAAESYPSRRINLIVPFPAGSATDAVTRRLAESIRIETGATVLIENKPGADGNLAALAVLKAEADGYTVFVTTNSTQAANINLFNAMPYDPAADFAPAAGIMTIPMILAVKPEFPAQSVAEFIALAKTREKPLSFGSGNTSSRGAAELFRARAGINMQHVPYRGMPQALTDVLSGEIDCVFADPASAQGLIQDGRLRVLAVTSSDRLPGMPDVPTLAQAGLSGAELTAWVGVFVRAGTASDVVAKLSRVVLAFVNNKETVDYLESVGAKPFPAGADQLKAFEEADTRRWAEIVAIAKIEKK</sequence>
<dbReference type="SUPFAM" id="SSF53850">
    <property type="entry name" value="Periplasmic binding protein-like II"/>
    <property type="match status" value="1"/>
</dbReference>
<feature type="signal peptide" evidence="2">
    <location>
        <begin position="1"/>
        <end position="24"/>
    </location>
</feature>